<organism evidence="1 2">
    <name type="scientific">Vibrio parahaemolyticus</name>
    <dbReference type="NCBI Taxonomy" id="670"/>
    <lineage>
        <taxon>Bacteria</taxon>
        <taxon>Pseudomonadati</taxon>
        <taxon>Pseudomonadota</taxon>
        <taxon>Gammaproteobacteria</taxon>
        <taxon>Vibrionales</taxon>
        <taxon>Vibrionaceae</taxon>
        <taxon>Vibrio</taxon>
    </lineage>
</organism>
<name>A0A7Y0SIQ4_VIBPH</name>
<feature type="non-terminal residue" evidence="1">
    <location>
        <position position="83"/>
    </location>
</feature>
<gene>
    <name evidence="1" type="ORF">HKB16_13805</name>
</gene>
<accession>A0A7Y0SIQ4</accession>
<reference evidence="1 2" key="1">
    <citation type="submission" date="2020-04" db="EMBL/GenBank/DDBJ databases">
        <title>Whole-genome sequencing of Vibrio spp. from China reveals different genetic environments of blaCTX-M-14 among diverse lineages.</title>
        <authorList>
            <person name="Zheng Z."/>
            <person name="Ye L."/>
            <person name="Chen S."/>
        </authorList>
    </citation>
    <scope>NUCLEOTIDE SEQUENCE [LARGE SCALE GENOMIC DNA]</scope>
    <source>
        <strain evidence="1 2">Vb0551</strain>
    </source>
</reference>
<dbReference type="Proteomes" id="UP000518904">
    <property type="component" value="Unassembled WGS sequence"/>
</dbReference>
<evidence type="ECO:0000313" key="1">
    <source>
        <dbReference type="EMBL" id="NMU83958.1"/>
    </source>
</evidence>
<feature type="non-terminal residue" evidence="1">
    <location>
        <position position="1"/>
    </location>
</feature>
<protein>
    <submittedName>
        <fullName evidence="1">Uncharacterized protein</fullName>
    </submittedName>
</protein>
<comment type="caution">
    <text evidence="1">The sequence shown here is derived from an EMBL/GenBank/DDBJ whole genome shotgun (WGS) entry which is preliminary data.</text>
</comment>
<evidence type="ECO:0000313" key="2">
    <source>
        <dbReference type="Proteomes" id="UP000518904"/>
    </source>
</evidence>
<dbReference type="AlphaFoldDB" id="A0A7Y0SIQ4"/>
<sequence length="83" mass="9286">KALAGEPVNDQEAISIANIIQKYQEVSRRDANRAGAGIKKIDGYITRQTHDPDLIAKESADDYIEFLKQKLDLDKTLEGVENE</sequence>
<proteinExistence type="predicted"/>
<dbReference type="EMBL" id="JABCLB010001290">
    <property type="protein sequence ID" value="NMU83958.1"/>
    <property type="molecule type" value="Genomic_DNA"/>
</dbReference>